<dbReference type="SUPFAM" id="SSF56281">
    <property type="entry name" value="Metallo-hydrolase/oxidoreductase"/>
    <property type="match status" value="1"/>
</dbReference>
<dbReference type="NCBIfam" id="NF012229">
    <property type="entry name" value="bla_class_B_core"/>
    <property type="match status" value="1"/>
</dbReference>
<dbReference type="EC" id="3.5.2.6" evidence="3"/>
<dbReference type="Proteomes" id="UP001139450">
    <property type="component" value="Unassembled WGS sequence"/>
</dbReference>
<dbReference type="PANTHER" id="PTHR42951:SF17">
    <property type="entry name" value="METALLO-BETA-LACTAMASE DOMAIN-CONTAINING PROTEIN"/>
    <property type="match status" value="1"/>
</dbReference>
<gene>
    <name evidence="3" type="primary">bla</name>
    <name evidence="3" type="ORF">MUY27_16725</name>
</gene>
<keyword evidence="1" id="KW-0732">Signal</keyword>
<dbReference type="Gene3D" id="3.60.15.10">
    <property type="entry name" value="Ribonuclease Z/Hydroxyacylglutathione hydrolase-like"/>
    <property type="match status" value="1"/>
</dbReference>
<name>A0A9X2BA52_9SPHI</name>
<keyword evidence="4" id="KW-1185">Reference proteome</keyword>
<keyword evidence="3" id="KW-0378">Hydrolase</keyword>
<dbReference type="NCBIfam" id="NF033105">
    <property type="entry name" value="bla_subclass_B3"/>
    <property type="match status" value="1"/>
</dbReference>
<evidence type="ECO:0000259" key="2">
    <source>
        <dbReference type="SMART" id="SM00849"/>
    </source>
</evidence>
<dbReference type="AlphaFoldDB" id="A0A9X2BA52"/>
<accession>A0A9X2BA52</accession>
<feature type="domain" description="Metallo-beta-lactamase" evidence="2">
    <location>
        <begin position="46"/>
        <end position="245"/>
    </location>
</feature>
<dbReference type="Pfam" id="PF00753">
    <property type="entry name" value="Lactamase_B"/>
    <property type="match status" value="1"/>
</dbReference>
<protein>
    <submittedName>
        <fullName evidence="3">Subclass B3 metallo-beta-lactamase</fullName>
        <ecNumber evidence="3">3.5.2.6</ecNumber>
    </submittedName>
</protein>
<dbReference type="RefSeq" id="WP_245131909.1">
    <property type="nucleotide sequence ID" value="NZ_JALJEJ010000009.1"/>
</dbReference>
<reference evidence="3" key="1">
    <citation type="submission" date="2022-04" db="EMBL/GenBank/DDBJ databases">
        <title>Mucilaginibacter sp. RS28 isolated from freshwater.</title>
        <authorList>
            <person name="Ko S.-R."/>
        </authorList>
    </citation>
    <scope>NUCLEOTIDE SEQUENCE</scope>
    <source>
        <strain evidence="3">RS28</strain>
    </source>
</reference>
<feature type="chain" id="PRO_5040899124" evidence="1">
    <location>
        <begin position="21"/>
        <end position="295"/>
    </location>
</feature>
<dbReference type="InterPro" id="IPR036866">
    <property type="entry name" value="RibonucZ/Hydroxyglut_hydro"/>
</dbReference>
<dbReference type="InterPro" id="IPR001279">
    <property type="entry name" value="Metallo-B-lactamas"/>
</dbReference>
<dbReference type="PANTHER" id="PTHR42951">
    <property type="entry name" value="METALLO-BETA-LACTAMASE DOMAIN-CONTAINING"/>
    <property type="match status" value="1"/>
</dbReference>
<dbReference type="EMBL" id="JALJEJ010000009">
    <property type="protein sequence ID" value="MCJ8211364.1"/>
    <property type="molecule type" value="Genomic_DNA"/>
</dbReference>
<sequence>MRFAFIFLLFFVISSPLAFSQTDPDWTTAIAPFQISDHLYYVGSKDLASYLIVTPKGNILINANLPSSPPLIRRSVGQLGFRWKDIKILLNSQAHFDHMGGAAQVIRETGAKNMVMDDDVDVVKTGGEKDFLSPSPNLEHYPPCQVDSVLHDGSTISLGGVKLYANKTAGHTRGCTTWTMQDHLPGEPKNTRRNIVIIGGTSFWSEYHFVPTANSKESYPGIAADFEKTFAKLQALPCDIFLGAHGKYFNLLTKLERYVKEGPKVFIDPSGYRKYVAEAKNTFFTELSKQQATTH</sequence>
<dbReference type="GO" id="GO:0008800">
    <property type="term" value="F:beta-lactamase activity"/>
    <property type="evidence" value="ECO:0007669"/>
    <property type="project" value="UniProtKB-EC"/>
</dbReference>
<feature type="signal peptide" evidence="1">
    <location>
        <begin position="1"/>
        <end position="20"/>
    </location>
</feature>
<evidence type="ECO:0000313" key="3">
    <source>
        <dbReference type="EMBL" id="MCJ8211364.1"/>
    </source>
</evidence>
<comment type="caution">
    <text evidence="3">The sequence shown here is derived from an EMBL/GenBank/DDBJ whole genome shotgun (WGS) entry which is preliminary data.</text>
</comment>
<evidence type="ECO:0000313" key="4">
    <source>
        <dbReference type="Proteomes" id="UP001139450"/>
    </source>
</evidence>
<dbReference type="SMART" id="SM00849">
    <property type="entry name" value="Lactamase_B"/>
    <property type="match status" value="1"/>
</dbReference>
<proteinExistence type="predicted"/>
<evidence type="ECO:0000256" key="1">
    <source>
        <dbReference type="SAM" id="SignalP"/>
    </source>
</evidence>
<dbReference type="InterPro" id="IPR050855">
    <property type="entry name" value="NDM-1-like"/>
</dbReference>
<organism evidence="3 4">
    <name type="scientific">Mucilaginibacter straminoryzae</name>
    <dbReference type="NCBI Taxonomy" id="2932774"/>
    <lineage>
        <taxon>Bacteria</taxon>
        <taxon>Pseudomonadati</taxon>
        <taxon>Bacteroidota</taxon>
        <taxon>Sphingobacteriia</taxon>
        <taxon>Sphingobacteriales</taxon>
        <taxon>Sphingobacteriaceae</taxon>
        <taxon>Mucilaginibacter</taxon>
    </lineage>
</organism>